<dbReference type="PROSITE" id="PS00631">
    <property type="entry name" value="CYTOSOL_AP"/>
    <property type="match status" value="1"/>
</dbReference>
<dbReference type="OrthoDB" id="9809354at2"/>
<evidence type="ECO:0000259" key="6">
    <source>
        <dbReference type="PROSITE" id="PS00631"/>
    </source>
</evidence>
<dbReference type="PANTHER" id="PTHR11963">
    <property type="entry name" value="LEUCINE AMINOPEPTIDASE-RELATED"/>
    <property type="match status" value="1"/>
</dbReference>
<dbReference type="SUPFAM" id="SSF53187">
    <property type="entry name" value="Zn-dependent exopeptidases"/>
    <property type="match status" value="1"/>
</dbReference>
<dbReference type="Gene3D" id="3.40.220.10">
    <property type="entry name" value="Leucine Aminopeptidase, subunit E, domain 1"/>
    <property type="match status" value="1"/>
</dbReference>
<dbReference type="PRINTS" id="PR00481">
    <property type="entry name" value="LAMNOPPTDASE"/>
</dbReference>
<dbReference type="eggNOG" id="COG0260">
    <property type="taxonomic scope" value="Bacteria"/>
</dbReference>
<evidence type="ECO:0000256" key="4">
    <source>
        <dbReference type="ARBA" id="ARBA00022801"/>
    </source>
</evidence>
<keyword evidence="5" id="KW-0464">Manganese</keyword>
<dbReference type="GO" id="GO:0070006">
    <property type="term" value="F:metalloaminopeptidase activity"/>
    <property type="evidence" value="ECO:0007669"/>
    <property type="project" value="InterPro"/>
</dbReference>
<accession>A0A098LFU1</accession>
<keyword evidence="8" id="KW-1185">Reference proteome</keyword>
<dbReference type="SUPFAM" id="SSF52949">
    <property type="entry name" value="Macro domain-like"/>
    <property type="match status" value="1"/>
</dbReference>
<dbReference type="InterPro" id="IPR008283">
    <property type="entry name" value="Peptidase_M17_N"/>
</dbReference>
<dbReference type="InterPro" id="IPR000819">
    <property type="entry name" value="Peptidase_M17_C"/>
</dbReference>
<keyword evidence="2" id="KW-0031">Aminopeptidase</keyword>
<sequence>MIRLNFEGNISETENLAILADSITDVKKYLNKAEEIEYVEKKLETTSIVAVNQLYRNVYIISFNSKTFDYSNKEKLRKTGAELCSLIKKEKLKTIQITGSFGEGTLALAEGIALSAYNFSKYKSAATSTFPEKINIYSEDLNESDILDLQNIIHGVYHTRNLVNEPVNFLTAEQLGKEFKALGKEAGFNVEVFDKQKITDLKMGGLLSVNLGSPNPPVFIIAEYKPANAINAKPYVLIGKGVVYDTGGLSLKPTPNSMDLMKSDMAGGAAVAGILYAIAKSKLPLYIIGLVPATENRPDGNAMTPGDVIKMYDGTTVEVLNTDAEGRLILADALAYAAQYDPVFVADLATLTGAAARAIGKEGIVYMGTAKEELKNILENSGKTVYERLVEFPLWEEYGKQLQSDIADLKNIGSGDAGAITAGKFMQHFVKYDWLHLDIAGSAFLTSEDSYRGKNGTGTGVRLFYDFFKKLSQQN</sequence>
<keyword evidence="3" id="KW-0645">Protease</keyword>
<keyword evidence="4" id="KW-0378">Hydrolase</keyword>
<dbReference type="RefSeq" id="WP_045462820.1">
    <property type="nucleotide sequence ID" value="NZ_BBLT01000004.1"/>
</dbReference>
<dbReference type="GO" id="GO:0006508">
    <property type="term" value="P:proteolysis"/>
    <property type="evidence" value="ECO:0007669"/>
    <property type="project" value="UniProtKB-KW"/>
</dbReference>
<dbReference type="InterPro" id="IPR043472">
    <property type="entry name" value="Macro_dom-like"/>
</dbReference>
<evidence type="ECO:0000256" key="5">
    <source>
        <dbReference type="ARBA" id="ARBA00023211"/>
    </source>
</evidence>
<dbReference type="Pfam" id="PF02789">
    <property type="entry name" value="Peptidase_M17_N"/>
    <property type="match status" value="1"/>
</dbReference>
<name>A0A098LFU1_9BACT</name>
<dbReference type="STRING" id="153721.MYP_2196"/>
<proteinExistence type="inferred from homology"/>
<dbReference type="PANTHER" id="PTHR11963:SF23">
    <property type="entry name" value="CYTOSOL AMINOPEPTIDASE"/>
    <property type="match status" value="1"/>
</dbReference>
<evidence type="ECO:0000256" key="2">
    <source>
        <dbReference type="ARBA" id="ARBA00022438"/>
    </source>
</evidence>
<dbReference type="GO" id="GO:0005737">
    <property type="term" value="C:cytoplasm"/>
    <property type="evidence" value="ECO:0007669"/>
    <property type="project" value="InterPro"/>
</dbReference>
<comment type="similarity">
    <text evidence="1">Belongs to the peptidase M17 family.</text>
</comment>
<dbReference type="EMBL" id="BBLT01000004">
    <property type="protein sequence ID" value="GAL84968.1"/>
    <property type="molecule type" value="Genomic_DNA"/>
</dbReference>
<gene>
    <name evidence="7" type="ORF">MYP_2196</name>
</gene>
<evidence type="ECO:0000256" key="1">
    <source>
        <dbReference type="ARBA" id="ARBA00009528"/>
    </source>
</evidence>
<dbReference type="CDD" id="cd00433">
    <property type="entry name" value="Peptidase_M17"/>
    <property type="match status" value="1"/>
</dbReference>
<organism evidence="7 8">
    <name type="scientific">Sporocytophaga myxococcoides</name>
    <dbReference type="NCBI Taxonomy" id="153721"/>
    <lineage>
        <taxon>Bacteria</taxon>
        <taxon>Pseudomonadati</taxon>
        <taxon>Bacteroidota</taxon>
        <taxon>Cytophagia</taxon>
        <taxon>Cytophagales</taxon>
        <taxon>Cytophagaceae</taxon>
        <taxon>Sporocytophaga</taxon>
    </lineage>
</organism>
<dbReference type="Gene3D" id="3.40.630.10">
    <property type="entry name" value="Zn peptidases"/>
    <property type="match status" value="1"/>
</dbReference>
<evidence type="ECO:0000256" key="3">
    <source>
        <dbReference type="ARBA" id="ARBA00022670"/>
    </source>
</evidence>
<evidence type="ECO:0000313" key="7">
    <source>
        <dbReference type="EMBL" id="GAL84968.1"/>
    </source>
</evidence>
<protein>
    <recommendedName>
        <fullName evidence="6">Cytosol aminopeptidase domain-containing protein</fullName>
    </recommendedName>
</protein>
<comment type="caution">
    <text evidence="7">The sequence shown here is derived from an EMBL/GenBank/DDBJ whole genome shotgun (WGS) entry which is preliminary data.</text>
</comment>
<dbReference type="InterPro" id="IPR011356">
    <property type="entry name" value="Leucine_aapep/pepB"/>
</dbReference>
<reference evidence="7 8" key="1">
    <citation type="submission" date="2014-09" db="EMBL/GenBank/DDBJ databases">
        <title>Sporocytophaga myxococcoides PG-01 genome sequencing.</title>
        <authorList>
            <person name="Liu L."/>
            <person name="Gao P.J."/>
            <person name="Chen G.J."/>
            <person name="Wang L.S."/>
        </authorList>
    </citation>
    <scope>NUCLEOTIDE SEQUENCE [LARGE SCALE GENOMIC DNA]</scope>
    <source>
        <strain evidence="7 8">PG-01</strain>
    </source>
</reference>
<dbReference type="GO" id="GO:0030145">
    <property type="term" value="F:manganese ion binding"/>
    <property type="evidence" value="ECO:0007669"/>
    <property type="project" value="InterPro"/>
</dbReference>
<evidence type="ECO:0000313" key="8">
    <source>
        <dbReference type="Proteomes" id="UP000030185"/>
    </source>
</evidence>
<feature type="domain" description="Cytosol aminopeptidase" evidence="6">
    <location>
        <begin position="321"/>
        <end position="328"/>
    </location>
</feature>
<dbReference type="AlphaFoldDB" id="A0A098LFU1"/>
<dbReference type="Pfam" id="PF00883">
    <property type="entry name" value="Peptidase_M17"/>
    <property type="match status" value="1"/>
</dbReference>
<dbReference type="Proteomes" id="UP000030185">
    <property type="component" value="Unassembled WGS sequence"/>
</dbReference>